<accession>A0A923SMY5</accession>
<dbReference type="EMBL" id="JACSZT010000005">
    <property type="protein sequence ID" value="MBC6498576.1"/>
    <property type="molecule type" value="Genomic_DNA"/>
</dbReference>
<dbReference type="InterPro" id="IPR010982">
    <property type="entry name" value="Lambda_DNA-bd_dom_sf"/>
</dbReference>
<comment type="caution">
    <text evidence="2">The sequence shown here is derived from an EMBL/GenBank/DDBJ whole genome shotgun (WGS) entry which is preliminary data.</text>
</comment>
<dbReference type="SMART" id="SM00530">
    <property type="entry name" value="HTH_XRE"/>
    <property type="match status" value="1"/>
</dbReference>
<organism evidence="2 3">
    <name type="scientific">Weissella confusa</name>
    <name type="common">Lactobacillus confusus</name>
    <dbReference type="NCBI Taxonomy" id="1583"/>
    <lineage>
        <taxon>Bacteria</taxon>
        <taxon>Bacillati</taxon>
        <taxon>Bacillota</taxon>
        <taxon>Bacilli</taxon>
        <taxon>Lactobacillales</taxon>
        <taxon>Lactobacillaceae</taxon>
        <taxon>Weissella</taxon>
    </lineage>
</organism>
<dbReference type="AlphaFoldDB" id="A0A923SMY5"/>
<dbReference type="Proteomes" id="UP000650485">
    <property type="component" value="Unassembled WGS sequence"/>
</dbReference>
<sequence length="84" mass="9555">MGCATQKGNYMNRIKEIRLKRGFTQTQVGDAIGVRPNVLSQYETGVRTPSRLAWYALSVFYGVDQQWLEGEKTPSGCNLERKQK</sequence>
<proteinExistence type="predicted"/>
<evidence type="ECO:0000313" key="2">
    <source>
        <dbReference type="EMBL" id="MBC6498576.1"/>
    </source>
</evidence>
<evidence type="ECO:0000313" key="3">
    <source>
        <dbReference type="Proteomes" id="UP000650485"/>
    </source>
</evidence>
<evidence type="ECO:0000259" key="1">
    <source>
        <dbReference type="PROSITE" id="PS50943"/>
    </source>
</evidence>
<protein>
    <submittedName>
        <fullName evidence="2">Helix-turn-helix transcriptional regulator</fullName>
    </submittedName>
</protein>
<dbReference type="Gene3D" id="1.10.260.40">
    <property type="entry name" value="lambda repressor-like DNA-binding domains"/>
    <property type="match status" value="1"/>
</dbReference>
<gene>
    <name evidence="2" type="ORF">H7R52_07760</name>
</gene>
<reference evidence="2" key="1">
    <citation type="submission" date="2020-08" db="EMBL/GenBank/DDBJ databases">
        <title>Complete genome sequence of Weissella confusa strain FS54 provides insights into metabolic potential.</title>
        <authorList>
            <person name="Fhoula I."/>
            <person name="Najjari A."/>
            <person name="Lekired A."/>
            <person name="Bessrour-Aouam N."/>
            <person name="Jaballah S."/>
            <person name="Klibi N."/>
            <person name="Ouzari H.-I."/>
        </authorList>
    </citation>
    <scope>NUCLEOTIDE SEQUENCE</scope>
    <source>
        <strain evidence="2">FS54</strain>
    </source>
</reference>
<feature type="domain" description="HTH cro/C1-type" evidence="1">
    <location>
        <begin position="14"/>
        <end position="68"/>
    </location>
</feature>
<dbReference type="GO" id="GO:0003677">
    <property type="term" value="F:DNA binding"/>
    <property type="evidence" value="ECO:0007669"/>
    <property type="project" value="InterPro"/>
</dbReference>
<dbReference type="CDD" id="cd00093">
    <property type="entry name" value="HTH_XRE"/>
    <property type="match status" value="1"/>
</dbReference>
<name>A0A923SMY5_WEICO</name>
<dbReference type="PROSITE" id="PS50943">
    <property type="entry name" value="HTH_CROC1"/>
    <property type="match status" value="1"/>
</dbReference>
<dbReference type="SUPFAM" id="SSF47413">
    <property type="entry name" value="lambda repressor-like DNA-binding domains"/>
    <property type="match status" value="1"/>
</dbReference>
<dbReference type="InterPro" id="IPR001387">
    <property type="entry name" value="Cro/C1-type_HTH"/>
</dbReference>
<dbReference type="Pfam" id="PF01381">
    <property type="entry name" value="HTH_3"/>
    <property type="match status" value="1"/>
</dbReference>